<dbReference type="AlphaFoldDB" id="A0A2G2XPU5"/>
<evidence type="ECO:0000313" key="12">
    <source>
        <dbReference type="Proteomes" id="UP000224567"/>
    </source>
</evidence>
<dbReference type="Pfam" id="PF00560">
    <property type="entry name" value="LRR_1"/>
    <property type="match status" value="2"/>
</dbReference>
<evidence type="ECO:0000256" key="3">
    <source>
        <dbReference type="ARBA" id="ARBA00022614"/>
    </source>
</evidence>
<dbReference type="OrthoDB" id="676979at2759"/>
<feature type="domain" description="Leucine-rich repeat-containing N-terminal plant-type" evidence="10">
    <location>
        <begin position="27"/>
        <end position="65"/>
    </location>
</feature>
<evidence type="ECO:0000313" key="11">
    <source>
        <dbReference type="EMBL" id="PHT59508.1"/>
    </source>
</evidence>
<dbReference type="Pfam" id="PF13855">
    <property type="entry name" value="LRR_8"/>
    <property type="match status" value="2"/>
</dbReference>
<organism evidence="11 12">
    <name type="scientific">Capsicum baccatum</name>
    <name type="common">Peruvian pepper</name>
    <dbReference type="NCBI Taxonomy" id="33114"/>
    <lineage>
        <taxon>Eukaryota</taxon>
        <taxon>Viridiplantae</taxon>
        <taxon>Streptophyta</taxon>
        <taxon>Embryophyta</taxon>
        <taxon>Tracheophyta</taxon>
        <taxon>Spermatophyta</taxon>
        <taxon>Magnoliopsida</taxon>
        <taxon>eudicotyledons</taxon>
        <taxon>Gunneridae</taxon>
        <taxon>Pentapetalae</taxon>
        <taxon>asterids</taxon>
        <taxon>lamiids</taxon>
        <taxon>Solanales</taxon>
        <taxon>Solanaceae</taxon>
        <taxon>Solanoideae</taxon>
        <taxon>Capsiceae</taxon>
        <taxon>Capsicum</taxon>
    </lineage>
</organism>
<keyword evidence="3" id="KW-0433">Leucine-rich repeat</keyword>
<evidence type="ECO:0000256" key="8">
    <source>
        <dbReference type="ARBA" id="ARBA00038043"/>
    </source>
</evidence>
<evidence type="ECO:0000256" key="9">
    <source>
        <dbReference type="SAM" id="SignalP"/>
    </source>
</evidence>
<evidence type="ECO:0000256" key="5">
    <source>
        <dbReference type="ARBA" id="ARBA00022737"/>
    </source>
</evidence>
<protein>
    <recommendedName>
        <fullName evidence="10">Leucine-rich repeat-containing N-terminal plant-type domain-containing protein</fullName>
    </recommendedName>
</protein>
<dbReference type="Pfam" id="PF08263">
    <property type="entry name" value="LRRNT_2"/>
    <property type="match status" value="1"/>
</dbReference>
<dbReference type="Gene3D" id="3.80.10.10">
    <property type="entry name" value="Ribonuclease Inhibitor"/>
    <property type="match status" value="2"/>
</dbReference>
<sequence length="351" mass="37808">MAPHHFICFLALVSLMITNTSAHKACHPDDLKGLYGFEAGIHSDTSRRLSKWKGQDCCNWPGISCHSTTGRVKEINLPGYYVDGDDESPTFVSSTMSGSISSSISLLTSLEILNLNKLVGLTGPIPQSIGVLKNLKEINLHTNKISGPIPECIFTNLTSLSILNLGNNLLTGGISESIGNLQALQRLTLSNNSLTGKIPHSITKIRSIFGINLDKNQLVGGIQCPSSPGQWPSINFLVLENNRLTGSIPDSIGYLTTLSTLSLSYNQLTGPIPSGLGKIKKLQTLKVNNNQLSLGHQLSISFCGLTQLSVLYISQNKIQGPLPACLSSFKYLTNVDVSFKRSTPLPGAHKQ</sequence>
<reference evidence="12" key="2">
    <citation type="journal article" date="2017" name="J. Anim. Genet.">
        <title>Multiple reference genome sequences of hot pepper reveal the massive evolution of plant disease resistance genes by retroduplication.</title>
        <authorList>
            <person name="Kim S."/>
            <person name="Park J."/>
            <person name="Yeom S.-I."/>
            <person name="Kim Y.-M."/>
            <person name="Seo E."/>
            <person name="Kim K.-T."/>
            <person name="Kim M.-S."/>
            <person name="Lee J.M."/>
            <person name="Cheong K."/>
            <person name="Shin H.-S."/>
            <person name="Kim S.-B."/>
            <person name="Han K."/>
            <person name="Lee J."/>
            <person name="Park M."/>
            <person name="Lee H.-A."/>
            <person name="Lee H.-Y."/>
            <person name="Lee Y."/>
            <person name="Oh S."/>
            <person name="Lee J.H."/>
            <person name="Choi E."/>
            <person name="Choi E."/>
            <person name="Lee S.E."/>
            <person name="Jeon J."/>
            <person name="Kim H."/>
            <person name="Choi G."/>
            <person name="Song H."/>
            <person name="Lee J."/>
            <person name="Lee S.-C."/>
            <person name="Kwon J.-K."/>
            <person name="Lee H.-Y."/>
            <person name="Koo N."/>
            <person name="Hong Y."/>
            <person name="Kim R.W."/>
            <person name="Kang W.-H."/>
            <person name="Huh J.H."/>
            <person name="Kang B.-C."/>
            <person name="Yang T.-J."/>
            <person name="Lee Y.-H."/>
            <person name="Bennetzen J.L."/>
            <person name="Choi D."/>
        </authorList>
    </citation>
    <scope>NUCLEOTIDE SEQUENCE [LARGE SCALE GENOMIC DNA]</scope>
    <source>
        <strain evidence="12">cv. PBC81</strain>
    </source>
</reference>
<reference evidence="11 12" key="1">
    <citation type="journal article" date="2017" name="Genome Biol.">
        <title>New reference genome sequences of hot pepper reveal the massive evolution of plant disease-resistance genes by retroduplication.</title>
        <authorList>
            <person name="Kim S."/>
            <person name="Park J."/>
            <person name="Yeom S.I."/>
            <person name="Kim Y.M."/>
            <person name="Seo E."/>
            <person name="Kim K.T."/>
            <person name="Kim M.S."/>
            <person name="Lee J.M."/>
            <person name="Cheong K."/>
            <person name="Shin H.S."/>
            <person name="Kim S.B."/>
            <person name="Han K."/>
            <person name="Lee J."/>
            <person name="Park M."/>
            <person name="Lee H.A."/>
            <person name="Lee H.Y."/>
            <person name="Lee Y."/>
            <person name="Oh S."/>
            <person name="Lee J.H."/>
            <person name="Choi E."/>
            <person name="Choi E."/>
            <person name="Lee S.E."/>
            <person name="Jeon J."/>
            <person name="Kim H."/>
            <person name="Choi G."/>
            <person name="Song H."/>
            <person name="Lee J."/>
            <person name="Lee S.C."/>
            <person name="Kwon J.K."/>
            <person name="Lee H.Y."/>
            <person name="Koo N."/>
            <person name="Hong Y."/>
            <person name="Kim R.W."/>
            <person name="Kang W.H."/>
            <person name="Huh J.H."/>
            <person name="Kang B.C."/>
            <person name="Yang T.J."/>
            <person name="Lee Y.H."/>
            <person name="Bennetzen J.L."/>
            <person name="Choi D."/>
        </authorList>
    </citation>
    <scope>NUCLEOTIDE SEQUENCE [LARGE SCALE GENOMIC DNA]</scope>
    <source>
        <strain evidence="12">cv. PBC81</strain>
    </source>
</reference>
<keyword evidence="12" id="KW-1185">Reference proteome</keyword>
<dbReference type="SUPFAM" id="SSF52058">
    <property type="entry name" value="L domain-like"/>
    <property type="match status" value="1"/>
</dbReference>
<dbReference type="EMBL" id="MLFT02000001">
    <property type="protein sequence ID" value="PHT59508.1"/>
    <property type="molecule type" value="Genomic_DNA"/>
</dbReference>
<dbReference type="FunFam" id="3.80.10.10:FF:000041">
    <property type="entry name" value="LRR receptor-like serine/threonine-protein kinase ERECTA"/>
    <property type="match status" value="1"/>
</dbReference>
<comment type="similarity">
    <text evidence="8">Belongs to the polygalacturonase-inhibiting protein family.</text>
</comment>
<keyword evidence="5" id="KW-0677">Repeat</keyword>
<dbReference type="PANTHER" id="PTHR48059:SF30">
    <property type="entry name" value="OS06G0587000 PROTEIN"/>
    <property type="match status" value="1"/>
</dbReference>
<dbReference type="InterPro" id="IPR051848">
    <property type="entry name" value="PGIP"/>
</dbReference>
<keyword evidence="6" id="KW-0472">Membrane</keyword>
<evidence type="ECO:0000256" key="1">
    <source>
        <dbReference type="ARBA" id="ARBA00004236"/>
    </source>
</evidence>
<gene>
    <name evidence="11" type="ORF">CQW23_01871</name>
</gene>
<feature type="chain" id="PRO_5013814388" description="Leucine-rich repeat-containing N-terminal plant-type domain-containing protein" evidence="9">
    <location>
        <begin position="23"/>
        <end position="351"/>
    </location>
</feature>
<feature type="signal peptide" evidence="9">
    <location>
        <begin position="1"/>
        <end position="22"/>
    </location>
</feature>
<name>A0A2G2XPU5_CAPBA</name>
<dbReference type="PANTHER" id="PTHR48059">
    <property type="entry name" value="POLYGALACTURONASE INHIBITOR 1"/>
    <property type="match status" value="1"/>
</dbReference>
<keyword evidence="2" id="KW-1003">Cell membrane</keyword>
<dbReference type="FunFam" id="3.80.10.10:FF:000383">
    <property type="entry name" value="Leucine-rich repeat receptor protein kinase EMS1"/>
    <property type="match status" value="1"/>
</dbReference>
<proteinExistence type="inferred from homology"/>
<evidence type="ECO:0000256" key="2">
    <source>
        <dbReference type="ARBA" id="ARBA00022475"/>
    </source>
</evidence>
<dbReference type="InterPro" id="IPR032675">
    <property type="entry name" value="LRR_dom_sf"/>
</dbReference>
<dbReference type="InterPro" id="IPR001611">
    <property type="entry name" value="Leu-rich_rpt"/>
</dbReference>
<comment type="caution">
    <text evidence="11">The sequence shown here is derived from an EMBL/GenBank/DDBJ whole genome shotgun (WGS) entry which is preliminary data.</text>
</comment>
<keyword evidence="4 9" id="KW-0732">Signal</keyword>
<accession>A0A2G2XPU5</accession>
<evidence type="ECO:0000256" key="4">
    <source>
        <dbReference type="ARBA" id="ARBA00022729"/>
    </source>
</evidence>
<comment type="subcellular location">
    <subcellularLocation>
        <location evidence="1">Cell membrane</location>
    </subcellularLocation>
</comment>
<evidence type="ECO:0000259" key="10">
    <source>
        <dbReference type="Pfam" id="PF08263"/>
    </source>
</evidence>
<dbReference type="Proteomes" id="UP000224567">
    <property type="component" value="Unassembled WGS sequence"/>
</dbReference>
<dbReference type="GO" id="GO:0050832">
    <property type="term" value="P:defense response to fungus"/>
    <property type="evidence" value="ECO:0007669"/>
    <property type="project" value="UniProtKB-ARBA"/>
</dbReference>
<dbReference type="InterPro" id="IPR013210">
    <property type="entry name" value="LRR_N_plant-typ"/>
</dbReference>
<evidence type="ECO:0000256" key="6">
    <source>
        <dbReference type="ARBA" id="ARBA00023136"/>
    </source>
</evidence>
<keyword evidence="7" id="KW-0325">Glycoprotein</keyword>
<evidence type="ECO:0000256" key="7">
    <source>
        <dbReference type="ARBA" id="ARBA00023180"/>
    </source>
</evidence>
<dbReference type="GO" id="GO:0005886">
    <property type="term" value="C:plasma membrane"/>
    <property type="evidence" value="ECO:0007669"/>
    <property type="project" value="UniProtKB-SubCell"/>
</dbReference>